<dbReference type="SMART" id="SM00116">
    <property type="entry name" value="CBS"/>
    <property type="match status" value="2"/>
</dbReference>
<comment type="caution">
    <text evidence="4">The sequence shown here is derived from an EMBL/GenBank/DDBJ whole genome shotgun (WGS) entry which is preliminary data.</text>
</comment>
<evidence type="ECO:0000256" key="1">
    <source>
        <dbReference type="ARBA" id="ARBA00023122"/>
    </source>
</evidence>
<evidence type="ECO:0000259" key="3">
    <source>
        <dbReference type="PROSITE" id="PS51371"/>
    </source>
</evidence>
<dbReference type="PANTHER" id="PTHR43080">
    <property type="entry name" value="CBS DOMAIN-CONTAINING PROTEIN CBSX3, MITOCHONDRIAL"/>
    <property type="match status" value="1"/>
</dbReference>
<reference evidence="4 5" key="1">
    <citation type="submission" date="2015-11" db="EMBL/GenBank/DDBJ databases">
        <title>Genomic analysis of 38 Legionella species identifies large and diverse effector repertoires.</title>
        <authorList>
            <person name="Burstein D."/>
            <person name="Amaro F."/>
            <person name="Zusman T."/>
            <person name="Lifshitz Z."/>
            <person name="Cohen O."/>
            <person name="Gilbert J.A."/>
            <person name="Pupko T."/>
            <person name="Shuman H.A."/>
            <person name="Segal G."/>
        </authorList>
    </citation>
    <scope>NUCLEOTIDE SEQUENCE [LARGE SCALE GENOMIC DNA]</scope>
    <source>
        <strain evidence="4 5">ATCC 700990</strain>
    </source>
</reference>
<dbReference type="InterPro" id="IPR000644">
    <property type="entry name" value="CBS_dom"/>
</dbReference>
<evidence type="ECO:0000256" key="2">
    <source>
        <dbReference type="PROSITE-ProRule" id="PRU00703"/>
    </source>
</evidence>
<evidence type="ECO:0000313" key="5">
    <source>
        <dbReference type="Proteomes" id="UP000054736"/>
    </source>
</evidence>
<proteinExistence type="predicted"/>
<dbReference type="InterPro" id="IPR046342">
    <property type="entry name" value="CBS_dom_sf"/>
</dbReference>
<dbReference type="RefSeq" id="WP_058496964.1">
    <property type="nucleotide sequence ID" value="NZ_CAAAIU010000027.1"/>
</dbReference>
<name>A0A0W0SM87_9GAMM</name>
<accession>A0A0W0SM87</accession>
<dbReference type="STRING" id="1212489.Ldro_2686"/>
<feature type="domain" description="CBS" evidence="3">
    <location>
        <begin position="11"/>
        <end position="71"/>
    </location>
</feature>
<dbReference type="PATRIC" id="fig|1212489.4.peg.2828"/>
<protein>
    <submittedName>
        <fullName evidence="4">Inosine 5'-monophosphate dehydrogenase</fullName>
    </submittedName>
</protein>
<dbReference type="OrthoDB" id="9794094at2"/>
<dbReference type="PANTHER" id="PTHR43080:SF2">
    <property type="entry name" value="CBS DOMAIN-CONTAINING PROTEIN"/>
    <property type="match status" value="1"/>
</dbReference>
<organism evidence="4 5">
    <name type="scientific">Legionella drozanskii LLAP-1</name>
    <dbReference type="NCBI Taxonomy" id="1212489"/>
    <lineage>
        <taxon>Bacteria</taxon>
        <taxon>Pseudomonadati</taxon>
        <taxon>Pseudomonadota</taxon>
        <taxon>Gammaproteobacteria</taxon>
        <taxon>Legionellales</taxon>
        <taxon>Legionellaceae</taxon>
        <taxon>Legionella</taxon>
    </lineage>
</organism>
<evidence type="ECO:0000313" key="4">
    <source>
        <dbReference type="EMBL" id="KTC84522.1"/>
    </source>
</evidence>
<dbReference type="Proteomes" id="UP000054736">
    <property type="component" value="Unassembled WGS sequence"/>
</dbReference>
<dbReference type="AlphaFoldDB" id="A0A0W0SM87"/>
<dbReference type="SUPFAM" id="SSF54631">
    <property type="entry name" value="CBS-domain pair"/>
    <property type="match status" value="1"/>
</dbReference>
<dbReference type="InterPro" id="IPR051257">
    <property type="entry name" value="Diverse_CBS-Domain"/>
</dbReference>
<sequence>MALVEEIVAVAQKRLAIIRDDAPLIEAAKLLDGRHINLIVICDKAGTMVGIVTRTDIVRMMAVCQGCGCTVPVATVMTKNVTSCRPSDLLGDVWTTMKENNLLHVPIVDEHFKPLGVINARDALLVLMEKAEFESSILRDYVMNVGYR</sequence>
<gene>
    <name evidence="4" type="ORF">Ldro_2686</name>
</gene>
<keyword evidence="1 2" id="KW-0129">CBS domain</keyword>
<keyword evidence="5" id="KW-1185">Reference proteome</keyword>
<feature type="domain" description="CBS" evidence="3">
    <location>
        <begin position="77"/>
        <end position="133"/>
    </location>
</feature>
<dbReference type="PROSITE" id="PS51371">
    <property type="entry name" value="CBS"/>
    <property type="match status" value="2"/>
</dbReference>
<dbReference type="Pfam" id="PF00571">
    <property type="entry name" value="CBS"/>
    <property type="match status" value="2"/>
</dbReference>
<dbReference type="EMBL" id="LNXY01000031">
    <property type="protein sequence ID" value="KTC84522.1"/>
    <property type="molecule type" value="Genomic_DNA"/>
</dbReference>
<dbReference type="Gene3D" id="3.10.580.10">
    <property type="entry name" value="CBS-domain"/>
    <property type="match status" value="1"/>
</dbReference>